<accession>A0ABT8SEK1</accession>
<proteinExistence type="predicted"/>
<dbReference type="Proteomes" id="UP001169027">
    <property type="component" value="Unassembled WGS sequence"/>
</dbReference>
<name>A0ABT8SEK1_9BURK</name>
<keyword evidence="2" id="KW-1185">Reference proteome</keyword>
<gene>
    <name evidence="1" type="ORF">Q2T77_34395</name>
</gene>
<dbReference type="Pfam" id="PF05621">
    <property type="entry name" value="TniB"/>
    <property type="match status" value="1"/>
</dbReference>
<protein>
    <submittedName>
        <fullName evidence="1">TniB family NTP-binding protein</fullName>
    </submittedName>
</protein>
<dbReference type="InterPro" id="IPR008868">
    <property type="entry name" value="TniB"/>
</dbReference>
<dbReference type="RefSeq" id="WP_301815781.1">
    <property type="nucleotide sequence ID" value="NZ_JAUJZH010000039.1"/>
</dbReference>
<evidence type="ECO:0000313" key="1">
    <source>
        <dbReference type="EMBL" id="MDO1537355.1"/>
    </source>
</evidence>
<sequence length="119" mass="13401">MLGAPHSASASLSVLERLARELLRRIAPRMLVVDEVHHLLAGNYREQRASRNLPKFPANDLRFRSVLVGTADAPLALTTGSLMISRFTPFDIPRWRESDDHGDCWERSSECCRCASPRT</sequence>
<evidence type="ECO:0000313" key="2">
    <source>
        <dbReference type="Proteomes" id="UP001169027"/>
    </source>
</evidence>
<organism evidence="1 2">
    <name type="scientific">Variovorax ginsengisoli</name>
    <dbReference type="NCBI Taxonomy" id="363844"/>
    <lineage>
        <taxon>Bacteria</taxon>
        <taxon>Pseudomonadati</taxon>
        <taxon>Pseudomonadota</taxon>
        <taxon>Betaproteobacteria</taxon>
        <taxon>Burkholderiales</taxon>
        <taxon>Comamonadaceae</taxon>
        <taxon>Variovorax</taxon>
    </lineage>
</organism>
<reference evidence="1" key="1">
    <citation type="submission" date="2023-06" db="EMBL/GenBank/DDBJ databases">
        <authorList>
            <person name="Jiang Y."/>
            <person name="Liu Q."/>
        </authorList>
    </citation>
    <scope>NUCLEOTIDE SEQUENCE</scope>
    <source>
        <strain evidence="1">CGMCC 1.12090</strain>
    </source>
</reference>
<comment type="caution">
    <text evidence="1">The sequence shown here is derived from an EMBL/GenBank/DDBJ whole genome shotgun (WGS) entry which is preliminary data.</text>
</comment>
<dbReference type="EMBL" id="JAUKVY010000039">
    <property type="protein sequence ID" value="MDO1537355.1"/>
    <property type="molecule type" value="Genomic_DNA"/>
</dbReference>